<protein>
    <submittedName>
        <fullName evidence="1">Uncharacterized protein</fullName>
    </submittedName>
</protein>
<accession>A0AAW0N3T0</accession>
<keyword evidence="2" id="KW-1185">Reference proteome</keyword>
<organism evidence="1 2">
    <name type="scientific">Mugilogobius chulae</name>
    <name type="common">yellowstripe goby</name>
    <dbReference type="NCBI Taxonomy" id="88201"/>
    <lineage>
        <taxon>Eukaryota</taxon>
        <taxon>Metazoa</taxon>
        <taxon>Chordata</taxon>
        <taxon>Craniata</taxon>
        <taxon>Vertebrata</taxon>
        <taxon>Euteleostomi</taxon>
        <taxon>Actinopterygii</taxon>
        <taxon>Neopterygii</taxon>
        <taxon>Teleostei</taxon>
        <taxon>Neoteleostei</taxon>
        <taxon>Acanthomorphata</taxon>
        <taxon>Gobiaria</taxon>
        <taxon>Gobiiformes</taxon>
        <taxon>Gobioidei</taxon>
        <taxon>Gobiidae</taxon>
        <taxon>Gobionellinae</taxon>
        <taxon>Mugilogobius</taxon>
    </lineage>
</organism>
<reference evidence="2" key="1">
    <citation type="submission" date="2024-04" db="EMBL/GenBank/DDBJ databases">
        <title>Salinicola lusitanus LLJ914,a marine bacterium isolated from the Okinawa Trough.</title>
        <authorList>
            <person name="Li J."/>
        </authorList>
    </citation>
    <scope>NUCLEOTIDE SEQUENCE [LARGE SCALE GENOMIC DNA]</scope>
</reference>
<evidence type="ECO:0000313" key="2">
    <source>
        <dbReference type="Proteomes" id="UP001460270"/>
    </source>
</evidence>
<comment type="caution">
    <text evidence="1">The sequence shown here is derived from an EMBL/GenBank/DDBJ whole genome shotgun (WGS) entry which is preliminary data.</text>
</comment>
<dbReference type="EMBL" id="JBBPFD010000020">
    <property type="protein sequence ID" value="KAK7884538.1"/>
    <property type="molecule type" value="Genomic_DNA"/>
</dbReference>
<dbReference type="Proteomes" id="UP001460270">
    <property type="component" value="Unassembled WGS sequence"/>
</dbReference>
<dbReference type="AlphaFoldDB" id="A0AAW0N3T0"/>
<gene>
    <name evidence="1" type="ORF">WMY93_027661</name>
</gene>
<sequence>MDRSLNELSYNHEHCCADFDLFGGVSCCGHDCYMSPPRPDCDVSPPGPDCDVSPDLDLTVTCVYQDLDLTVTIEQRRLLRRQRQAVRRRRRMRRFILASLASRRNGRTSLYCLLNQRVPLLTLYFDGHSDLRPDFRLTRNTIRNLLEQLTIPNRQGWAHDVETLVFLFGWQVAPGHLTCQDPRCVKSSTEPLTASFTCGTGSSGFHLMMTSRSCCRFSTIGWISSFQQGGGKH</sequence>
<proteinExistence type="predicted"/>
<name>A0AAW0N3T0_9GOBI</name>
<evidence type="ECO:0000313" key="1">
    <source>
        <dbReference type="EMBL" id="KAK7884538.1"/>
    </source>
</evidence>